<dbReference type="Proteomes" id="UP000002010">
    <property type="component" value="Chromosome"/>
</dbReference>
<proteinExistence type="predicted"/>
<dbReference type="STRING" id="557598.LHK_01792"/>
<dbReference type="AlphaFoldDB" id="C1D8I6"/>
<accession>C1D8I6</accession>
<gene>
    <name evidence="1" type="ordered locus">LHK_01792</name>
</gene>
<evidence type="ECO:0000313" key="2">
    <source>
        <dbReference type="Proteomes" id="UP000002010"/>
    </source>
</evidence>
<dbReference type="eggNOG" id="ENOG502ZA3Z">
    <property type="taxonomic scope" value="Bacteria"/>
</dbReference>
<dbReference type="HOGENOM" id="CLU_035966_0_0_4"/>
<organism evidence="1 2">
    <name type="scientific">Laribacter hongkongensis (strain HLHK9)</name>
    <dbReference type="NCBI Taxonomy" id="557598"/>
    <lineage>
        <taxon>Bacteria</taxon>
        <taxon>Pseudomonadati</taxon>
        <taxon>Pseudomonadota</taxon>
        <taxon>Betaproteobacteria</taxon>
        <taxon>Neisseriales</taxon>
        <taxon>Aquaspirillaceae</taxon>
        <taxon>Laribacter</taxon>
    </lineage>
</organism>
<dbReference type="RefSeq" id="WP_012697262.1">
    <property type="nucleotide sequence ID" value="NC_012559.1"/>
</dbReference>
<keyword evidence="2" id="KW-1185">Reference proteome</keyword>
<evidence type="ECO:0000313" key="1">
    <source>
        <dbReference type="EMBL" id="ACO74776.1"/>
    </source>
</evidence>
<dbReference type="KEGG" id="lhk:LHK_01792"/>
<evidence type="ECO:0008006" key="3">
    <source>
        <dbReference type="Google" id="ProtNLM"/>
    </source>
</evidence>
<name>C1D8I6_LARHH</name>
<dbReference type="EMBL" id="CP001154">
    <property type="protein sequence ID" value="ACO74776.1"/>
    <property type="molecule type" value="Genomic_DNA"/>
</dbReference>
<sequence length="311" mass="33786">MNQVASIQALRQPPPAEMQMPQVSVGLTNLQGFELAQRAAKLLASSTLVPKEYQGNLPNCVIALNMAQRVGADPLMVMQNLVIVHGRPTWSAQFLIATVNTCGRFSALRFEFFGERNTDEWGCRAWAIEKATGEKLVGSDVTIGIAKKEGWYGKNGSKWQSIPQQMLMYRAGGWWTRAFAPELSMGLQTADEAGDIYDATPDASGTYSVSMDDLHRTEASIEQQAAQEAPAAAAPMDVDPRTGEVIGNDEADHSPDELGLQDALAAIKEGDLVLAQDIARGLSETDRAIVDQAIENKRTTRRRPAAGLDLE</sequence>
<reference evidence="1 2" key="1">
    <citation type="journal article" date="2009" name="PLoS Genet.">
        <title>The complete genome and proteome of Laribacter hongkongensis reveal potential mechanisms for adaptations to different temperatures and habitats.</title>
        <authorList>
            <person name="Woo P.C."/>
            <person name="Lau S.K."/>
            <person name="Tse H."/>
            <person name="Teng J.L."/>
            <person name="Curreem S.O."/>
            <person name="Tsang A.K."/>
            <person name="Fan R.Y."/>
            <person name="Wong G.K."/>
            <person name="Huang Y."/>
            <person name="Loman N.J."/>
            <person name="Snyder L.A."/>
            <person name="Cai J.J."/>
            <person name="Huang J.D."/>
            <person name="Mak W."/>
            <person name="Pallen M.J."/>
            <person name="Lok S."/>
            <person name="Yuen K.Y."/>
        </authorList>
    </citation>
    <scope>NUCLEOTIDE SEQUENCE [LARGE SCALE GENOMIC DNA]</scope>
    <source>
        <strain evidence="1 2">HLHK9</strain>
    </source>
</reference>
<protein>
    <recommendedName>
        <fullName evidence="3">RecT family protein</fullName>
    </recommendedName>
</protein>